<gene>
    <name evidence="1" type="ORF">EVAR_6290_1</name>
</gene>
<dbReference type="Proteomes" id="UP000299102">
    <property type="component" value="Unassembled WGS sequence"/>
</dbReference>
<evidence type="ECO:0000313" key="1">
    <source>
        <dbReference type="EMBL" id="GBP10734.1"/>
    </source>
</evidence>
<comment type="caution">
    <text evidence="1">The sequence shown here is derived from an EMBL/GenBank/DDBJ whole genome shotgun (WGS) entry which is preliminary data.</text>
</comment>
<accession>A0A4C1T9C5</accession>
<reference evidence="1 2" key="1">
    <citation type="journal article" date="2019" name="Commun. Biol.">
        <title>The bagworm genome reveals a unique fibroin gene that provides high tensile strength.</title>
        <authorList>
            <person name="Kono N."/>
            <person name="Nakamura H."/>
            <person name="Ohtoshi R."/>
            <person name="Tomita M."/>
            <person name="Numata K."/>
            <person name="Arakawa K."/>
        </authorList>
    </citation>
    <scope>NUCLEOTIDE SEQUENCE [LARGE SCALE GENOMIC DNA]</scope>
</reference>
<proteinExistence type="predicted"/>
<protein>
    <submittedName>
        <fullName evidence="1">Uncharacterized protein</fullName>
    </submittedName>
</protein>
<dbReference type="EMBL" id="BGZK01000042">
    <property type="protein sequence ID" value="GBP10734.1"/>
    <property type="molecule type" value="Genomic_DNA"/>
</dbReference>
<sequence length="105" mass="12345">MWVIHLNRLVCICRRALWRITRAAGESGQCRSVCVHCRACVSWQRAERILQELLNLLRANETRMSQQRFENVNIINELVLRKCGYASPKFDAKYDRGFVLLTVMF</sequence>
<name>A0A4C1T9C5_EUMVA</name>
<organism evidence="1 2">
    <name type="scientific">Eumeta variegata</name>
    <name type="common">Bagworm moth</name>
    <name type="synonym">Eumeta japonica</name>
    <dbReference type="NCBI Taxonomy" id="151549"/>
    <lineage>
        <taxon>Eukaryota</taxon>
        <taxon>Metazoa</taxon>
        <taxon>Ecdysozoa</taxon>
        <taxon>Arthropoda</taxon>
        <taxon>Hexapoda</taxon>
        <taxon>Insecta</taxon>
        <taxon>Pterygota</taxon>
        <taxon>Neoptera</taxon>
        <taxon>Endopterygota</taxon>
        <taxon>Lepidoptera</taxon>
        <taxon>Glossata</taxon>
        <taxon>Ditrysia</taxon>
        <taxon>Tineoidea</taxon>
        <taxon>Psychidae</taxon>
        <taxon>Oiketicinae</taxon>
        <taxon>Eumeta</taxon>
    </lineage>
</organism>
<evidence type="ECO:0000313" key="2">
    <source>
        <dbReference type="Proteomes" id="UP000299102"/>
    </source>
</evidence>
<dbReference type="AlphaFoldDB" id="A0A4C1T9C5"/>
<keyword evidence="2" id="KW-1185">Reference proteome</keyword>